<reference evidence="3" key="1">
    <citation type="journal article" date="2019" name="Emerg. Microbes Infect.">
        <title>Comprehensive subspecies identification of 175 nontuberculous mycobacteria species based on 7547 genomic profiles.</title>
        <authorList>
            <person name="Matsumoto Y."/>
            <person name="Kinjo T."/>
            <person name="Motooka D."/>
            <person name="Nabeya D."/>
            <person name="Jung N."/>
            <person name="Uechi K."/>
            <person name="Horii T."/>
            <person name="Iida T."/>
            <person name="Fujita J."/>
            <person name="Nakamura S."/>
        </authorList>
    </citation>
    <scope>NUCLEOTIDE SEQUENCE [LARGE SCALE GENOMIC DNA]</scope>
    <source>
        <strain evidence="3">JCM 13671</strain>
    </source>
</reference>
<accession>A0A7I7Y280</accession>
<sequence length="279" mass="30149">MVNSEDADAFFTVDGESLVPAPMAQGPWGNTVSGHILGGLAGWAVEQACPDPGLQPARLTVDMLRPTLMQPLRVRTEVRREGRRIKVVDTDITQNDQIVCRATSVFLRRGEHPEDQIWSPAAAVPPVPTEPPTIPQHMPFELWAYGIDTLHGSLGGTRQEWQQAHSRKYAWVREVRPLIAGHPLTPFTRVALAADVTSALTHWSTGGLRYINADFTLSLSRLPDGDFVGLASDGHNGAEGVASGSATLFDQRGPIGHCIAIALAQPADAFRPPNHIGLS</sequence>
<evidence type="ECO:0000259" key="1">
    <source>
        <dbReference type="Pfam" id="PF13622"/>
    </source>
</evidence>
<dbReference type="SUPFAM" id="SSF54637">
    <property type="entry name" value="Thioesterase/thiol ester dehydrase-isomerase"/>
    <property type="match status" value="1"/>
</dbReference>
<feature type="domain" description="Acyl-CoA thioesterase-like C-terminal" evidence="2">
    <location>
        <begin position="148"/>
        <end position="258"/>
    </location>
</feature>
<name>A0A7I7Y280_9MYCO</name>
<evidence type="ECO:0008006" key="5">
    <source>
        <dbReference type="Google" id="ProtNLM"/>
    </source>
</evidence>
<dbReference type="EMBL" id="AP022612">
    <property type="protein sequence ID" value="BBZ35780.1"/>
    <property type="molecule type" value="Genomic_DNA"/>
</dbReference>
<protein>
    <recommendedName>
        <fullName evidence="5">Thioesterase</fullName>
    </recommendedName>
</protein>
<dbReference type="Pfam" id="PF13622">
    <property type="entry name" value="4HBT_3"/>
    <property type="match status" value="1"/>
</dbReference>
<evidence type="ECO:0000313" key="4">
    <source>
        <dbReference type="Proteomes" id="UP000466931"/>
    </source>
</evidence>
<dbReference type="InterPro" id="IPR049450">
    <property type="entry name" value="ACOT8-like_C"/>
</dbReference>
<dbReference type="Pfam" id="PF20789">
    <property type="entry name" value="4HBT_3C"/>
    <property type="match status" value="1"/>
</dbReference>
<evidence type="ECO:0000259" key="2">
    <source>
        <dbReference type="Pfam" id="PF20789"/>
    </source>
</evidence>
<evidence type="ECO:0000313" key="3">
    <source>
        <dbReference type="EMBL" id="BBZ35780.1"/>
    </source>
</evidence>
<keyword evidence="4" id="KW-1185">Reference proteome</keyword>
<dbReference type="InterPro" id="IPR029069">
    <property type="entry name" value="HotDog_dom_sf"/>
</dbReference>
<dbReference type="InterPro" id="IPR042171">
    <property type="entry name" value="Acyl-CoA_hotdog"/>
</dbReference>
<dbReference type="Gene3D" id="2.40.160.210">
    <property type="entry name" value="Acyl-CoA thioesterase, double hotdog domain"/>
    <property type="match status" value="1"/>
</dbReference>
<dbReference type="InterPro" id="IPR049449">
    <property type="entry name" value="TesB_ACOT8-like_N"/>
</dbReference>
<dbReference type="Proteomes" id="UP000466931">
    <property type="component" value="Chromosome"/>
</dbReference>
<gene>
    <name evidence="3" type="ORF">MCNF_43850</name>
</gene>
<organism evidence="3 4">
    <name type="scientific">Mycolicibacterium confluentis</name>
    <dbReference type="NCBI Taxonomy" id="28047"/>
    <lineage>
        <taxon>Bacteria</taxon>
        <taxon>Bacillati</taxon>
        <taxon>Actinomycetota</taxon>
        <taxon>Actinomycetes</taxon>
        <taxon>Mycobacteriales</taxon>
        <taxon>Mycobacteriaceae</taxon>
        <taxon>Mycolicibacterium</taxon>
    </lineage>
</organism>
<proteinExistence type="predicted"/>
<dbReference type="AlphaFoldDB" id="A0A7I7Y280"/>
<reference evidence="3" key="2">
    <citation type="submission" date="2020-02" db="EMBL/GenBank/DDBJ databases">
        <authorList>
            <person name="Matsumoto Y."/>
            <person name="Motooka D."/>
            <person name="Nakamura S."/>
        </authorList>
    </citation>
    <scope>NUCLEOTIDE SEQUENCE</scope>
    <source>
        <strain evidence="3">JCM 13671</strain>
    </source>
</reference>
<feature type="domain" description="Acyl-CoA thioesterase-like N-terminal HotDog" evidence="1">
    <location>
        <begin position="26"/>
        <end position="106"/>
    </location>
</feature>